<evidence type="ECO:0000313" key="13">
    <source>
        <dbReference type="Proteomes" id="UP000661649"/>
    </source>
</evidence>
<feature type="active site" evidence="9">
    <location>
        <position position="124"/>
    </location>
</feature>
<comment type="caution">
    <text evidence="12">The sequence shown here is derived from an EMBL/GenBank/DDBJ whole genome shotgun (WGS) entry which is preliminary data.</text>
</comment>
<keyword evidence="4 9" id="KW-0812">Transmembrane</keyword>
<feature type="transmembrane region" description="Helical" evidence="9">
    <location>
        <begin position="96"/>
        <end position="114"/>
    </location>
</feature>
<evidence type="ECO:0000256" key="10">
    <source>
        <dbReference type="RuleBase" id="RU000594"/>
    </source>
</evidence>
<keyword evidence="13" id="KW-1185">Reference proteome</keyword>
<keyword evidence="7 9" id="KW-1133">Transmembrane helix</keyword>
<comment type="function">
    <text evidence="9 10">This protein specifically catalyzes the removal of signal peptides from prolipoproteins.</text>
</comment>
<dbReference type="EMBL" id="JACRTP010000002">
    <property type="protein sequence ID" value="MBC8628332.1"/>
    <property type="molecule type" value="Genomic_DNA"/>
</dbReference>
<feature type="transmembrane region" description="Helical" evidence="9">
    <location>
        <begin position="70"/>
        <end position="89"/>
    </location>
</feature>
<keyword evidence="2 9" id="KW-1003">Cell membrane</keyword>
<evidence type="ECO:0000256" key="6">
    <source>
        <dbReference type="ARBA" id="ARBA00022801"/>
    </source>
</evidence>
<evidence type="ECO:0000256" key="5">
    <source>
        <dbReference type="ARBA" id="ARBA00022750"/>
    </source>
</evidence>
<evidence type="ECO:0000256" key="1">
    <source>
        <dbReference type="ARBA" id="ARBA00006139"/>
    </source>
</evidence>
<dbReference type="PANTHER" id="PTHR33695">
    <property type="entry name" value="LIPOPROTEIN SIGNAL PEPTIDASE"/>
    <property type="match status" value="1"/>
</dbReference>
<dbReference type="Proteomes" id="UP000661649">
    <property type="component" value="Unassembled WGS sequence"/>
</dbReference>
<comment type="subcellular location">
    <subcellularLocation>
        <location evidence="9">Cell membrane</location>
        <topology evidence="9">Multi-pass membrane protein</topology>
    </subcellularLocation>
</comment>
<dbReference type="HAMAP" id="MF_00161">
    <property type="entry name" value="LspA"/>
    <property type="match status" value="1"/>
</dbReference>
<evidence type="ECO:0000313" key="12">
    <source>
        <dbReference type="EMBL" id="MBC8628332.1"/>
    </source>
</evidence>
<comment type="pathway">
    <text evidence="9">Protein modification; lipoprotein biosynthesis (signal peptide cleavage).</text>
</comment>
<comment type="similarity">
    <text evidence="1 9 11">Belongs to the peptidase A8 family.</text>
</comment>
<feature type="transmembrane region" description="Helical" evidence="9">
    <location>
        <begin position="134"/>
        <end position="158"/>
    </location>
</feature>
<comment type="caution">
    <text evidence="9">Lacks conserved residue(s) required for the propagation of feature annotation.</text>
</comment>
<name>A0ABR7PAA3_9FIRM</name>
<feature type="active site" evidence="9">
    <location>
        <position position="140"/>
    </location>
</feature>
<dbReference type="PANTHER" id="PTHR33695:SF1">
    <property type="entry name" value="LIPOPROTEIN SIGNAL PEPTIDASE"/>
    <property type="match status" value="1"/>
</dbReference>
<dbReference type="PRINTS" id="PR00781">
    <property type="entry name" value="LIPOSIGPTASE"/>
</dbReference>
<evidence type="ECO:0000256" key="8">
    <source>
        <dbReference type="ARBA" id="ARBA00023136"/>
    </source>
</evidence>
<accession>A0ABR7PAA3</accession>
<keyword evidence="3 9" id="KW-0645">Protease</keyword>
<keyword evidence="5 9" id="KW-0064">Aspartyl protease</keyword>
<dbReference type="EC" id="3.4.23.36" evidence="9"/>
<gene>
    <name evidence="9 12" type="primary">lspA</name>
    <name evidence="12" type="ORF">H8712_06830</name>
</gene>
<evidence type="ECO:0000256" key="9">
    <source>
        <dbReference type="HAMAP-Rule" id="MF_00161"/>
    </source>
</evidence>
<dbReference type="GO" id="GO:0004190">
    <property type="term" value="F:aspartic-type endopeptidase activity"/>
    <property type="evidence" value="ECO:0007669"/>
    <property type="project" value="UniProtKB-EC"/>
</dbReference>
<sequence>MKMKKTRGIIYLQLILSTFFLTVLDQWTKHLAVTHLQNQSDISLIDGVLSLHYLENRGAAFGVFQNRQGAFFILTVVILAFILYVLWRIPVTKKYLPVRILCFFLTSGALGNLIDRIRLKYVIDFIYFSLIDFPVFNVADIYVTVSMIVLLLLVLFYYKDEDDFAFLSPKKKGK</sequence>
<organism evidence="12 13">
    <name type="scientific">Blautia stercoris</name>
    <dbReference type="NCBI Taxonomy" id="871664"/>
    <lineage>
        <taxon>Bacteria</taxon>
        <taxon>Bacillati</taxon>
        <taxon>Bacillota</taxon>
        <taxon>Clostridia</taxon>
        <taxon>Lachnospirales</taxon>
        <taxon>Lachnospiraceae</taxon>
        <taxon>Blautia</taxon>
    </lineage>
</organism>
<dbReference type="RefSeq" id="WP_187558489.1">
    <property type="nucleotide sequence ID" value="NZ_JACRTP010000002.1"/>
</dbReference>
<reference evidence="12 13" key="1">
    <citation type="submission" date="2020-08" db="EMBL/GenBank/DDBJ databases">
        <title>Genome public.</title>
        <authorList>
            <person name="Liu C."/>
            <person name="Sun Q."/>
        </authorList>
    </citation>
    <scope>NUCLEOTIDE SEQUENCE [LARGE SCALE GENOMIC DNA]</scope>
    <source>
        <strain evidence="12 13">3_YM_SP_D4_24.mj</strain>
    </source>
</reference>
<dbReference type="Pfam" id="PF01252">
    <property type="entry name" value="Peptidase_A8"/>
    <property type="match status" value="1"/>
</dbReference>
<dbReference type="NCBIfam" id="TIGR00077">
    <property type="entry name" value="lspA"/>
    <property type="match status" value="1"/>
</dbReference>
<protein>
    <recommendedName>
        <fullName evidence="9">Lipoprotein signal peptidase</fullName>
        <ecNumber evidence="9">3.4.23.36</ecNumber>
    </recommendedName>
    <alternativeName>
        <fullName evidence="9">Prolipoprotein signal peptidase</fullName>
    </alternativeName>
    <alternativeName>
        <fullName evidence="9">Signal peptidase II</fullName>
        <shortName evidence="9">SPase II</shortName>
    </alternativeName>
</protein>
<evidence type="ECO:0000256" key="2">
    <source>
        <dbReference type="ARBA" id="ARBA00022475"/>
    </source>
</evidence>
<evidence type="ECO:0000256" key="11">
    <source>
        <dbReference type="RuleBase" id="RU004181"/>
    </source>
</evidence>
<dbReference type="PROSITE" id="PS00855">
    <property type="entry name" value="SPASE_II"/>
    <property type="match status" value="1"/>
</dbReference>
<dbReference type="InterPro" id="IPR001872">
    <property type="entry name" value="Peptidase_A8"/>
</dbReference>
<keyword evidence="8 9" id="KW-0472">Membrane</keyword>
<keyword evidence="6 9" id="KW-0378">Hydrolase</keyword>
<evidence type="ECO:0000256" key="7">
    <source>
        <dbReference type="ARBA" id="ARBA00022989"/>
    </source>
</evidence>
<comment type="catalytic activity">
    <reaction evidence="9 10">
        <text>Release of signal peptides from bacterial membrane prolipoproteins. Hydrolyzes -Xaa-Yaa-Zaa-|-(S,diacylglyceryl)Cys-, in which Xaa is hydrophobic (preferably Leu), and Yaa (Ala or Ser) and Zaa (Gly or Ala) have small, neutral side chains.</text>
        <dbReference type="EC" id="3.4.23.36"/>
    </reaction>
</comment>
<proteinExistence type="inferred from homology"/>
<evidence type="ECO:0000256" key="4">
    <source>
        <dbReference type="ARBA" id="ARBA00022692"/>
    </source>
</evidence>
<evidence type="ECO:0000256" key="3">
    <source>
        <dbReference type="ARBA" id="ARBA00022670"/>
    </source>
</evidence>